<evidence type="ECO:0000256" key="5">
    <source>
        <dbReference type="ARBA" id="ARBA00023136"/>
    </source>
</evidence>
<keyword evidence="9" id="KW-0675">Receptor</keyword>
<evidence type="ECO:0000313" key="9">
    <source>
        <dbReference type="EMBL" id="MBF5057146.1"/>
    </source>
</evidence>
<sequence>MRHPHRYALTLVGLTLAGAPLADNTVQEVIVEGDAAEHTPMAGTEQGEYRFNRDYLDAYRDADGGLDSLYRQVPGIQFSEDALETESLEDLSPSSISISGGRFYQNAVQLDGLNIGNRLDPAGGADGIDDVGGHELGLFLDTDLLESVRVLDSNVPVEYGRFTGGVVDLETRRAGAEPEGAVFYNTTRSDWVHYKRIQPTVEPGQPISEAPSSDPEFRRDRFGAHYSLPVGELSGLILSASQASSRAPTESLGRVYNLEQTNQNLMGKFSTAVNVTGELDASVTYAPYEREALIRNARDSRHEFHGGGLSSQVRLMLPGRYFRHQVEAGVSYVENRREAPLDYFQWANSPSRQWGSENGLEQSLQGGYGNLDKYQMTSRARWIGELPPLFLGEVAVDRRLGLELNHQRLRFDRPQDLYVFTNPVVNTDIQCRGLDYDCLQEEQYFSTREVYAGEDVEVGLTEAAAFTDATFHWDRYQVTAGLRYDYDDFLRNHNVAPRLSGSVDAFDNGATVLTAGANRYYGGALLTYKMRQARTPYATEYRGATQNVVNDWTTGNDQGLYRYGDTDLDTPYSDELSLGLRQRLLGGVLEAKLVQRDNQDEFAQTVSDVMADGYRVYRLNNDGESEYKGVSLAYYRAFGDRTNLGFTVTYSEQETSNADYDDPANPGSNSHVSYQGERVTLASLNRVRGNFDRPWVANLNLSHRFAPRWSGRVNVRYRGDYDTVESTGQVVDGEPIITDGDDNAYEQLAVYERAERHATLISDLGVTWRPLAALSLEAEIRNAFNARTYTVPENFGGVELGRYFWLGARYRL</sequence>
<keyword evidence="8" id="KW-0732">Signal</keyword>
<evidence type="ECO:0000256" key="2">
    <source>
        <dbReference type="ARBA" id="ARBA00022448"/>
    </source>
</evidence>
<dbReference type="Gene3D" id="2.40.170.20">
    <property type="entry name" value="TonB-dependent receptor, beta-barrel domain"/>
    <property type="match status" value="1"/>
</dbReference>
<dbReference type="EMBL" id="ARXX01000037">
    <property type="protein sequence ID" value="MBF5057146.1"/>
    <property type="molecule type" value="Genomic_DNA"/>
</dbReference>
<dbReference type="RefSeq" id="WP_194865448.1">
    <property type="nucleotide sequence ID" value="NZ_ARXX01000037.1"/>
</dbReference>
<dbReference type="SUPFAM" id="SSF56935">
    <property type="entry name" value="Porins"/>
    <property type="match status" value="1"/>
</dbReference>
<protein>
    <submittedName>
        <fullName evidence="9">TonB-dependent receptor plug</fullName>
    </submittedName>
</protein>
<keyword evidence="5 7" id="KW-0472">Membrane</keyword>
<evidence type="ECO:0000256" key="8">
    <source>
        <dbReference type="SAM" id="SignalP"/>
    </source>
</evidence>
<comment type="caution">
    <text evidence="9">The sequence shown here is derived from an EMBL/GenBank/DDBJ whole genome shotgun (WGS) entry which is preliminary data.</text>
</comment>
<evidence type="ECO:0000256" key="7">
    <source>
        <dbReference type="PROSITE-ProRule" id="PRU01360"/>
    </source>
</evidence>
<evidence type="ECO:0000313" key="10">
    <source>
        <dbReference type="Proteomes" id="UP000662703"/>
    </source>
</evidence>
<keyword evidence="3 7" id="KW-1134">Transmembrane beta strand</keyword>
<name>A0ABS0ASN6_9GAMM</name>
<keyword evidence="2 7" id="KW-0813">Transport</keyword>
<dbReference type="InterPro" id="IPR036942">
    <property type="entry name" value="Beta-barrel_TonB_sf"/>
</dbReference>
<feature type="chain" id="PRO_5046504452" evidence="8">
    <location>
        <begin position="23"/>
        <end position="812"/>
    </location>
</feature>
<accession>A0ABS0ASN6</accession>
<keyword evidence="10" id="KW-1185">Reference proteome</keyword>
<evidence type="ECO:0000256" key="6">
    <source>
        <dbReference type="ARBA" id="ARBA00023237"/>
    </source>
</evidence>
<evidence type="ECO:0000256" key="3">
    <source>
        <dbReference type="ARBA" id="ARBA00022452"/>
    </source>
</evidence>
<keyword evidence="4 7" id="KW-0812">Transmembrane</keyword>
<gene>
    <name evidence="9" type="ORF">Y5W_02440</name>
</gene>
<dbReference type="PROSITE" id="PS52016">
    <property type="entry name" value="TONB_DEPENDENT_REC_3"/>
    <property type="match status" value="1"/>
</dbReference>
<dbReference type="Proteomes" id="UP000662703">
    <property type="component" value="Unassembled WGS sequence"/>
</dbReference>
<evidence type="ECO:0000256" key="4">
    <source>
        <dbReference type="ARBA" id="ARBA00022692"/>
    </source>
</evidence>
<comment type="similarity">
    <text evidence="7">Belongs to the TonB-dependent receptor family.</text>
</comment>
<evidence type="ECO:0000256" key="1">
    <source>
        <dbReference type="ARBA" id="ARBA00004571"/>
    </source>
</evidence>
<feature type="signal peptide" evidence="8">
    <location>
        <begin position="1"/>
        <end position="22"/>
    </location>
</feature>
<dbReference type="InterPro" id="IPR039426">
    <property type="entry name" value="TonB-dep_rcpt-like"/>
</dbReference>
<reference evidence="9 10" key="1">
    <citation type="submission" date="2012-09" db="EMBL/GenBank/DDBJ databases">
        <title>Genome Sequence of alkane-degrading Bacterium Alcanivorax sp. 521-1.</title>
        <authorList>
            <person name="Lai Q."/>
            <person name="Shao Z."/>
        </authorList>
    </citation>
    <scope>NUCLEOTIDE SEQUENCE [LARGE SCALE GENOMIC DNA]</scope>
    <source>
        <strain evidence="9 10">521-1</strain>
    </source>
</reference>
<keyword evidence="6 7" id="KW-0998">Cell outer membrane</keyword>
<comment type="subcellular location">
    <subcellularLocation>
        <location evidence="1 7">Cell outer membrane</location>
        <topology evidence="1 7">Multi-pass membrane protein</topology>
    </subcellularLocation>
</comment>
<organism evidence="9 10">
    <name type="scientific">Alloalcanivorax profundimaris</name>
    <dbReference type="NCBI Taxonomy" id="2735259"/>
    <lineage>
        <taxon>Bacteria</taxon>
        <taxon>Pseudomonadati</taxon>
        <taxon>Pseudomonadota</taxon>
        <taxon>Gammaproteobacteria</taxon>
        <taxon>Oceanospirillales</taxon>
        <taxon>Alcanivoracaceae</taxon>
        <taxon>Alloalcanivorax</taxon>
    </lineage>
</organism>
<proteinExistence type="inferred from homology"/>